<dbReference type="SUPFAM" id="SSF49899">
    <property type="entry name" value="Concanavalin A-like lectins/glucanases"/>
    <property type="match status" value="1"/>
</dbReference>
<evidence type="ECO:0000313" key="2">
    <source>
        <dbReference type="EMBL" id="QHT97406.1"/>
    </source>
</evidence>
<accession>A0A6C0IY88</accession>
<proteinExistence type="predicted"/>
<organism evidence="2">
    <name type="scientific">viral metagenome</name>
    <dbReference type="NCBI Taxonomy" id="1070528"/>
    <lineage>
        <taxon>unclassified sequences</taxon>
        <taxon>metagenomes</taxon>
        <taxon>organismal metagenomes</taxon>
    </lineage>
</organism>
<dbReference type="InterPro" id="IPR013320">
    <property type="entry name" value="ConA-like_dom_sf"/>
</dbReference>
<dbReference type="Gene3D" id="2.60.120.200">
    <property type="match status" value="1"/>
</dbReference>
<keyword evidence="1" id="KW-0812">Transmembrane</keyword>
<evidence type="ECO:0008006" key="3">
    <source>
        <dbReference type="Google" id="ProtNLM"/>
    </source>
</evidence>
<reference evidence="2" key="1">
    <citation type="journal article" date="2020" name="Nature">
        <title>Giant virus diversity and host interactions through global metagenomics.</title>
        <authorList>
            <person name="Schulz F."/>
            <person name="Roux S."/>
            <person name="Paez-Espino D."/>
            <person name="Jungbluth S."/>
            <person name="Walsh D.A."/>
            <person name="Denef V.J."/>
            <person name="McMahon K.D."/>
            <person name="Konstantinidis K.T."/>
            <person name="Eloe-Fadrosh E.A."/>
            <person name="Kyrpides N.C."/>
            <person name="Woyke T."/>
        </authorList>
    </citation>
    <scope>NUCLEOTIDE SEQUENCE</scope>
    <source>
        <strain evidence="2">GVMAG-M-3300025138-11</strain>
    </source>
</reference>
<sequence>MNIDLNQLKNNKSFTIIITILTIIVIIYMIYSVYNYFKTKSIEQPYLIKEPRRANYILNTNNKSRKSSYLQFKNKTLIKSKVGYNYSYSLWLNIEDLGYNYNEPKHIFHKGPRNAKYVNPGVWLYPKNNNLMIRIDTHGNKKNMNPSQNKNLLNPLDNCDIIDIPVQRWVHLVLVLHNKTLDVYLNGKLKRSCTYDSVPKHNKNPLHITDNGGFNGKLSEFKYYNKALSSNEVYSIYKGGYDAISVYDTLSDLKPNINVNVDFSASVGDNSISASGSI</sequence>
<feature type="transmembrane region" description="Helical" evidence="1">
    <location>
        <begin position="14"/>
        <end position="34"/>
    </location>
</feature>
<dbReference type="Pfam" id="PF13385">
    <property type="entry name" value="Laminin_G_3"/>
    <property type="match status" value="1"/>
</dbReference>
<name>A0A6C0IY88_9ZZZZ</name>
<dbReference type="AlphaFoldDB" id="A0A6C0IY88"/>
<protein>
    <recommendedName>
        <fullName evidence="3">LamG-like jellyroll fold domain-containing protein</fullName>
    </recommendedName>
</protein>
<evidence type="ECO:0000256" key="1">
    <source>
        <dbReference type="SAM" id="Phobius"/>
    </source>
</evidence>
<keyword evidence="1" id="KW-1133">Transmembrane helix</keyword>
<keyword evidence="1" id="KW-0472">Membrane</keyword>
<dbReference type="EMBL" id="MN740276">
    <property type="protein sequence ID" value="QHT97406.1"/>
    <property type="molecule type" value="Genomic_DNA"/>
</dbReference>